<dbReference type="AlphaFoldDB" id="K1ERV7"/>
<sequence>MRVPDSSPLVTALTQLAEIPEVAQASDRAREVCTNLRWHEALRRRIPEASAESRVRGAWASAELDGARSTASIVRELMMGARERTPDPDPAERVIHGAIAATAESEHLRDLVTRAPGQALARLHTAAAAELVEDRDQLGRPRVEGEGCEEFADLGPAPTGAELRQRLDGIIELMRSASAAPALVVASIVHAEIAATRPFVVGNGLVARAVERALIAATGLDPTGVAVPEAGHGHEGGARLPRVAQRVRPRWRAGGQPVAHALRGLARRGRRGGLAGGRLGALGTTRLRAPEVIHRSELHSSRCVLELLISRSLRVERPAHGSLPPGVRALTAPALPRRGRPLFPGRVPSPAEALPGPCRLVVHRPAPGPVLVHRCAAIVP</sequence>
<dbReference type="PATRIC" id="fig|1210046.3.peg.945"/>
<evidence type="ECO:0000259" key="1">
    <source>
        <dbReference type="PROSITE" id="PS51459"/>
    </source>
</evidence>
<organism evidence="2 3">
    <name type="scientific">Janibacter hoylei PVAS-1</name>
    <dbReference type="NCBI Taxonomy" id="1210046"/>
    <lineage>
        <taxon>Bacteria</taxon>
        <taxon>Bacillati</taxon>
        <taxon>Actinomycetota</taxon>
        <taxon>Actinomycetes</taxon>
        <taxon>Micrococcales</taxon>
        <taxon>Intrasporangiaceae</taxon>
        <taxon>Janibacter</taxon>
    </lineage>
</organism>
<feature type="domain" description="Fido" evidence="1">
    <location>
        <begin position="115"/>
        <end position="264"/>
    </location>
</feature>
<comment type="caution">
    <text evidence="2">The sequence shown here is derived from an EMBL/GenBank/DDBJ whole genome shotgun (WGS) entry which is preliminary data.</text>
</comment>
<gene>
    <name evidence="2" type="ORF">B277_04879</name>
</gene>
<evidence type="ECO:0000313" key="3">
    <source>
        <dbReference type="Proteomes" id="UP000004474"/>
    </source>
</evidence>
<dbReference type="PROSITE" id="PS51459">
    <property type="entry name" value="FIDO"/>
    <property type="match status" value="1"/>
</dbReference>
<dbReference type="InterPro" id="IPR036597">
    <property type="entry name" value="Fido-like_dom_sf"/>
</dbReference>
<evidence type="ECO:0000313" key="2">
    <source>
        <dbReference type="EMBL" id="EKA61933.1"/>
    </source>
</evidence>
<dbReference type="eggNOG" id="COG3177">
    <property type="taxonomic scope" value="Bacteria"/>
</dbReference>
<reference evidence="2 3" key="1">
    <citation type="journal article" date="2012" name="J. Bacteriol.">
        <title>Genome Sequence of Janibacter hoylei MTCC8307, Isolated from the Stratospheric Air.</title>
        <authorList>
            <person name="Pawar S.P."/>
            <person name="Dhotre D.P."/>
            <person name="Shetty S.A."/>
            <person name="Chowdhury S.P."/>
            <person name="Chaudhari B.L."/>
            <person name="Shouche Y.S."/>
        </authorList>
    </citation>
    <scope>NUCLEOTIDE SEQUENCE [LARGE SCALE GENOMIC DNA]</scope>
    <source>
        <strain evidence="2 3">PVAS-1</strain>
    </source>
</reference>
<name>K1ERV7_9MICO</name>
<dbReference type="InterPro" id="IPR003812">
    <property type="entry name" value="Fido"/>
</dbReference>
<accession>K1ERV7</accession>
<dbReference type="Proteomes" id="UP000004474">
    <property type="component" value="Unassembled WGS sequence"/>
</dbReference>
<dbReference type="STRING" id="1210046.B277_04879"/>
<protein>
    <recommendedName>
        <fullName evidence="1">Fido domain-containing protein</fullName>
    </recommendedName>
</protein>
<dbReference type="Gene3D" id="1.10.3290.10">
    <property type="entry name" value="Fido-like domain"/>
    <property type="match status" value="1"/>
</dbReference>
<dbReference type="EMBL" id="ALWX01000018">
    <property type="protein sequence ID" value="EKA61933.1"/>
    <property type="molecule type" value="Genomic_DNA"/>
</dbReference>
<proteinExistence type="predicted"/>